<feature type="transmembrane region" description="Helical" evidence="1">
    <location>
        <begin position="60"/>
        <end position="81"/>
    </location>
</feature>
<evidence type="ECO:0008006" key="4">
    <source>
        <dbReference type="Google" id="ProtNLM"/>
    </source>
</evidence>
<protein>
    <recommendedName>
        <fullName evidence="4">DUF304 domain-containing protein</fullName>
    </recommendedName>
</protein>
<sequence length="167" mass="18124">MTDAGEEREVVADAALSSRLAGAYLRWMLRRPVWLVIEAAAVILLFVAAGLAVATSDATLLVLVALWDVLVLGILLWTYLLTRSNIRRAYPVGSTIGVRVGDDELHMTSPLGTSSIRFSAFRDAITVGDAVLLTTRSRGTGVPVLPRILFPDQELARLRDRIAAARV</sequence>
<keyword evidence="1" id="KW-0472">Membrane</keyword>
<comment type="caution">
    <text evidence="2">The sequence shown here is derived from an EMBL/GenBank/DDBJ whole genome shotgun (WGS) entry which is preliminary data.</text>
</comment>
<dbReference type="EMBL" id="JASJND010000005">
    <property type="protein sequence ID" value="MDJ1114315.1"/>
    <property type="molecule type" value="Genomic_DNA"/>
</dbReference>
<feature type="transmembrane region" description="Helical" evidence="1">
    <location>
        <begin position="33"/>
        <end position="54"/>
    </location>
</feature>
<evidence type="ECO:0000313" key="2">
    <source>
        <dbReference type="EMBL" id="MDJ1114315.1"/>
    </source>
</evidence>
<name>A0ABT6ZF27_9MICO</name>
<evidence type="ECO:0000313" key="3">
    <source>
        <dbReference type="Proteomes" id="UP001321481"/>
    </source>
</evidence>
<proteinExistence type="predicted"/>
<keyword evidence="1" id="KW-0812">Transmembrane</keyword>
<gene>
    <name evidence="2" type="ORF">QNI14_07605</name>
</gene>
<dbReference type="Proteomes" id="UP001321481">
    <property type="component" value="Unassembled WGS sequence"/>
</dbReference>
<dbReference type="RefSeq" id="WP_283715925.1">
    <property type="nucleotide sequence ID" value="NZ_JASJND010000005.1"/>
</dbReference>
<evidence type="ECO:0000256" key="1">
    <source>
        <dbReference type="SAM" id="Phobius"/>
    </source>
</evidence>
<organism evidence="2 3">
    <name type="scientific">Microbacterium dauci</name>
    <dbReference type="NCBI Taxonomy" id="3048008"/>
    <lineage>
        <taxon>Bacteria</taxon>
        <taxon>Bacillati</taxon>
        <taxon>Actinomycetota</taxon>
        <taxon>Actinomycetes</taxon>
        <taxon>Micrococcales</taxon>
        <taxon>Microbacteriaceae</taxon>
        <taxon>Microbacterium</taxon>
    </lineage>
</organism>
<accession>A0ABT6ZF27</accession>
<keyword evidence="3" id="KW-1185">Reference proteome</keyword>
<keyword evidence="1" id="KW-1133">Transmembrane helix</keyword>
<reference evidence="2 3" key="1">
    <citation type="submission" date="2023-05" db="EMBL/GenBank/DDBJ databases">
        <title>Microbacterium dauci sp.nov., Isolated from Carrot Rhizosphere Soil.</title>
        <authorList>
            <person name="Xiao Z."/>
            <person name="Zheng J."/>
        </authorList>
    </citation>
    <scope>NUCLEOTIDE SEQUENCE [LARGE SCALE GENOMIC DNA]</scope>
    <source>
        <strain evidence="2 3">LX3-4</strain>
    </source>
</reference>